<protein>
    <recommendedName>
        <fullName evidence="4">NIPSNAP protein</fullName>
    </recommendedName>
</protein>
<proteinExistence type="predicted"/>
<comment type="caution">
    <text evidence="2">The sequence shown here is derived from an EMBL/GenBank/DDBJ whole genome shotgun (WGS) entry which is preliminary data.</text>
</comment>
<organism evidence="2 3">
    <name type="scientific">Christiangramia gaetbulicola</name>
    <dbReference type="NCBI Taxonomy" id="703340"/>
    <lineage>
        <taxon>Bacteria</taxon>
        <taxon>Pseudomonadati</taxon>
        <taxon>Bacteroidota</taxon>
        <taxon>Flavobacteriia</taxon>
        <taxon>Flavobacteriales</taxon>
        <taxon>Flavobacteriaceae</taxon>
        <taxon>Christiangramia</taxon>
    </lineage>
</organism>
<evidence type="ECO:0008006" key="4">
    <source>
        <dbReference type="Google" id="ProtNLM"/>
    </source>
</evidence>
<feature type="signal peptide" evidence="1">
    <location>
        <begin position="1"/>
        <end position="19"/>
    </location>
</feature>
<keyword evidence="3" id="KW-1185">Reference proteome</keyword>
<accession>A0A2T6AKN5</accession>
<evidence type="ECO:0000256" key="1">
    <source>
        <dbReference type="SAM" id="SignalP"/>
    </source>
</evidence>
<dbReference type="EMBL" id="QBKQ01000001">
    <property type="protein sequence ID" value="PTX44370.1"/>
    <property type="molecule type" value="Genomic_DNA"/>
</dbReference>
<evidence type="ECO:0000313" key="3">
    <source>
        <dbReference type="Proteomes" id="UP000244174"/>
    </source>
</evidence>
<dbReference type="RefSeq" id="WP_108170333.1">
    <property type="nucleotide sequence ID" value="NZ_QBKQ01000001.1"/>
</dbReference>
<keyword evidence="1" id="KW-0732">Signal</keyword>
<feature type="chain" id="PRO_5015772798" description="NIPSNAP protein" evidence="1">
    <location>
        <begin position="20"/>
        <end position="242"/>
    </location>
</feature>
<gene>
    <name evidence="2" type="ORF">C8P64_0349</name>
</gene>
<evidence type="ECO:0000313" key="2">
    <source>
        <dbReference type="EMBL" id="PTX44370.1"/>
    </source>
</evidence>
<dbReference type="Proteomes" id="UP000244174">
    <property type="component" value="Unassembled WGS sequence"/>
</dbReference>
<dbReference type="AlphaFoldDB" id="A0A2T6AKN5"/>
<reference evidence="2 3" key="1">
    <citation type="submission" date="2018-04" db="EMBL/GenBank/DDBJ databases">
        <title>Genomic Encyclopedia of Archaeal and Bacterial Type Strains, Phase II (KMG-II): from individual species to whole genera.</title>
        <authorList>
            <person name="Goeker M."/>
        </authorList>
    </citation>
    <scope>NUCLEOTIDE SEQUENCE [LARGE SCALE GENOMIC DNA]</scope>
    <source>
        <strain evidence="2 3">DSM 23082</strain>
    </source>
</reference>
<sequence>MKKMILFLLLFPLMGIAQQESRILHMFELKIKMNQGQKFQEGMKKWKDCYLENSGTDTWNVWNRVQGEGGVVAVTYFMDKWAEMDEGPQEADNACQSIFQSEVFPYVESMNHNIASTMPDYSKSPTSGNKVVWVTFFRTNNSTVFNEVIKDVSSTYKEAKGEPLGYWYDFAGGGQDDPDYMVSLPYKNFAGLDAEWDGPWDVYEQKHGKEKMTKMRDKFREALDDSWAYMYKLNEDLSNQSQ</sequence>
<name>A0A2T6AKN5_9FLAO</name>
<dbReference type="OrthoDB" id="6235707at2"/>